<feature type="compositionally biased region" description="Gly residues" evidence="3">
    <location>
        <begin position="181"/>
        <end position="201"/>
    </location>
</feature>
<dbReference type="RefSeq" id="XP_028133624.1">
    <property type="nucleotide sequence ID" value="XM_028277823.1"/>
</dbReference>
<dbReference type="InterPro" id="IPR051217">
    <property type="entry name" value="Insect_Cuticle_Struc_Prot"/>
</dbReference>
<dbReference type="KEGG" id="dvv:114328859"/>
<sequence length="201" mass="21073">MKIALITLSAFALVLAEPPVPSSQYLPSNTYGAPKLSTPASTYGAPAQTEAILKPSSSYGPPSSSYGPPSNTYGPPSNTYGPPSNTYGPPSNTYGPPSNTYGPPGYGGRDDQSEPANYQFSYHVEDAASGNDFGHEEQRQGDVAKGKYFVLLPDGRLQTVEYTADNDGYKPKISYEQVGGYPSGGPSGYPSGGPSNGGYQY</sequence>
<feature type="compositionally biased region" description="Polar residues" evidence="3">
    <location>
        <begin position="80"/>
        <end position="101"/>
    </location>
</feature>
<proteinExistence type="predicted"/>
<feature type="compositionally biased region" description="Polar residues" evidence="3">
    <location>
        <begin position="22"/>
        <end position="31"/>
    </location>
</feature>
<dbReference type="GO" id="GO:0005615">
    <property type="term" value="C:extracellular space"/>
    <property type="evidence" value="ECO:0007669"/>
    <property type="project" value="TreeGrafter"/>
</dbReference>
<evidence type="ECO:0000256" key="1">
    <source>
        <dbReference type="ARBA" id="ARBA00022460"/>
    </source>
</evidence>
<feature type="chain" id="PRO_5027833186" evidence="4">
    <location>
        <begin position="17"/>
        <end position="201"/>
    </location>
</feature>
<evidence type="ECO:0000256" key="4">
    <source>
        <dbReference type="SAM" id="SignalP"/>
    </source>
</evidence>
<dbReference type="FunCoup" id="A0A6P7FCD1">
    <property type="interactions" value="27"/>
</dbReference>
<evidence type="ECO:0000313" key="5">
    <source>
        <dbReference type="RefSeq" id="XP_028133624.1"/>
    </source>
</evidence>
<dbReference type="InParanoid" id="A0A6P7FCD1"/>
<dbReference type="PRINTS" id="PR00947">
    <property type="entry name" value="CUTICLE"/>
</dbReference>
<dbReference type="PROSITE" id="PS00233">
    <property type="entry name" value="CHIT_BIND_RR_1"/>
    <property type="match status" value="1"/>
</dbReference>
<dbReference type="GO" id="GO:0031012">
    <property type="term" value="C:extracellular matrix"/>
    <property type="evidence" value="ECO:0007669"/>
    <property type="project" value="TreeGrafter"/>
</dbReference>
<dbReference type="OrthoDB" id="6595597at2759"/>
<dbReference type="PANTHER" id="PTHR12236">
    <property type="entry name" value="STRUCTURAL CONTITUENT OF CUTICLE"/>
    <property type="match status" value="1"/>
</dbReference>
<keyword evidence="4" id="KW-0732">Signal</keyword>
<dbReference type="Pfam" id="PF00379">
    <property type="entry name" value="Chitin_bind_4"/>
    <property type="match status" value="1"/>
</dbReference>
<dbReference type="PROSITE" id="PS51155">
    <property type="entry name" value="CHIT_BIND_RR_2"/>
    <property type="match status" value="1"/>
</dbReference>
<dbReference type="AlphaFoldDB" id="A0A6P7FCD1"/>
<accession>A0A6P7FCD1</accession>
<organism evidence="5">
    <name type="scientific">Diabrotica virgifera virgifera</name>
    <name type="common">western corn rootworm</name>
    <dbReference type="NCBI Taxonomy" id="50390"/>
    <lineage>
        <taxon>Eukaryota</taxon>
        <taxon>Metazoa</taxon>
        <taxon>Ecdysozoa</taxon>
        <taxon>Arthropoda</taxon>
        <taxon>Hexapoda</taxon>
        <taxon>Insecta</taxon>
        <taxon>Pterygota</taxon>
        <taxon>Neoptera</taxon>
        <taxon>Endopterygota</taxon>
        <taxon>Coleoptera</taxon>
        <taxon>Polyphaga</taxon>
        <taxon>Cucujiformia</taxon>
        <taxon>Chrysomeloidea</taxon>
        <taxon>Chrysomelidae</taxon>
        <taxon>Galerucinae</taxon>
        <taxon>Diabroticina</taxon>
        <taxon>Diabroticites</taxon>
        <taxon>Diabrotica</taxon>
    </lineage>
</organism>
<dbReference type="InterPro" id="IPR000618">
    <property type="entry name" value="Insect_cuticle"/>
</dbReference>
<protein>
    <submittedName>
        <fullName evidence="5">Pro-resilin-like</fullName>
    </submittedName>
</protein>
<evidence type="ECO:0000256" key="3">
    <source>
        <dbReference type="SAM" id="MobiDB-lite"/>
    </source>
</evidence>
<keyword evidence="1 2" id="KW-0193">Cuticle</keyword>
<name>A0A6P7FCD1_DIAVI</name>
<gene>
    <name evidence="5" type="primary">LOC114328859</name>
</gene>
<evidence type="ECO:0000256" key="2">
    <source>
        <dbReference type="PROSITE-ProRule" id="PRU00497"/>
    </source>
</evidence>
<feature type="region of interest" description="Disordered" evidence="3">
    <location>
        <begin position="22"/>
        <end position="118"/>
    </location>
</feature>
<dbReference type="InterPro" id="IPR031311">
    <property type="entry name" value="CHIT_BIND_RR_consensus"/>
</dbReference>
<feature type="compositionally biased region" description="Low complexity" evidence="3">
    <location>
        <begin position="55"/>
        <end position="79"/>
    </location>
</feature>
<feature type="signal peptide" evidence="4">
    <location>
        <begin position="1"/>
        <end position="16"/>
    </location>
</feature>
<dbReference type="GO" id="GO:0042302">
    <property type="term" value="F:structural constituent of cuticle"/>
    <property type="evidence" value="ECO:0007669"/>
    <property type="project" value="UniProtKB-UniRule"/>
</dbReference>
<feature type="region of interest" description="Disordered" evidence="3">
    <location>
        <begin position="176"/>
        <end position="201"/>
    </location>
</feature>
<reference evidence="5" key="1">
    <citation type="submission" date="2025-08" db="UniProtKB">
        <authorList>
            <consortium name="RefSeq"/>
        </authorList>
    </citation>
    <scope>IDENTIFICATION</scope>
    <source>
        <tissue evidence="5">Whole insect</tissue>
    </source>
</reference>
<dbReference type="PANTHER" id="PTHR12236:SF98">
    <property type="entry name" value="CUTICULAR PROTEIN 56F"/>
    <property type="match status" value="1"/>
</dbReference>